<feature type="compositionally biased region" description="Polar residues" evidence="5">
    <location>
        <begin position="1303"/>
        <end position="1317"/>
    </location>
</feature>
<evidence type="ECO:0000259" key="7">
    <source>
        <dbReference type="PROSITE" id="PS51840"/>
    </source>
</evidence>
<evidence type="ECO:0000256" key="1">
    <source>
        <dbReference type="ARBA" id="ARBA00004177"/>
    </source>
</evidence>
<dbReference type="Pfam" id="PF00307">
    <property type="entry name" value="CH"/>
    <property type="match status" value="1"/>
</dbReference>
<proteinExistence type="predicted"/>
<dbReference type="CDD" id="cd21255">
    <property type="entry name" value="CH_EHBP1L1"/>
    <property type="match status" value="1"/>
</dbReference>
<feature type="region of interest" description="Disordered" evidence="5">
    <location>
        <begin position="245"/>
        <end position="290"/>
    </location>
</feature>
<dbReference type="Ensembl" id="ENSPKIT00000035741.1">
    <property type="protein sequence ID" value="ENSPKIP00000018903.1"/>
    <property type="gene ID" value="ENSPKIG00000004112.1"/>
</dbReference>
<feature type="region of interest" description="Disordered" evidence="5">
    <location>
        <begin position="1274"/>
        <end position="1337"/>
    </location>
</feature>
<evidence type="ECO:0000256" key="2">
    <source>
        <dbReference type="ARBA" id="ARBA00022553"/>
    </source>
</evidence>
<feature type="region of interest" description="Disordered" evidence="5">
    <location>
        <begin position="1507"/>
        <end position="1664"/>
    </location>
</feature>
<evidence type="ECO:0000259" key="8">
    <source>
        <dbReference type="PROSITE" id="PS51848"/>
    </source>
</evidence>
<feature type="region of interest" description="Disordered" evidence="5">
    <location>
        <begin position="468"/>
        <end position="538"/>
    </location>
</feature>
<feature type="compositionally biased region" description="Polar residues" evidence="5">
    <location>
        <begin position="882"/>
        <end position="896"/>
    </location>
</feature>
<dbReference type="InterPro" id="IPR019448">
    <property type="entry name" value="NT-C2"/>
</dbReference>
<feature type="region of interest" description="Disordered" evidence="5">
    <location>
        <begin position="747"/>
        <end position="929"/>
    </location>
</feature>
<feature type="compositionally biased region" description="Basic and acidic residues" evidence="5">
    <location>
        <begin position="1275"/>
        <end position="1286"/>
    </location>
</feature>
<evidence type="ECO:0000313" key="9">
    <source>
        <dbReference type="Ensembl" id="ENSPKIP00000018903.1"/>
    </source>
</evidence>
<dbReference type="PROSITE" id="PS51840">
    <property type="entry name" value="C2_NT"/>
    <property type="match status" value="1"/>
</dbReference>
<dbReference type="InterPro" id="IPR050540">
    <property type="entry name" value="F-actin_Monoox_Mical"/>
</dbReference>
<dbReference type="Gene3D" id="1.10.418.10">
    <property type="entry name" value="Calponin-like domain"/>
    <property type="match status" value="1"/>
</dbReference>
<keyword evidence="2" id="KW-0597">Phosphoprotein</keyword>
<dbReference type="InterPro" id="IPR022735">
    <property type="entry name" value="bMERB_dom"/>
</dbReference>
<feature type="domain" description="C2 NT-type" evidence="7">
    <location>
        <begin position="8"/>
        <end position="157"/>
    </location>
</feature>
<feature type="region of interest" description="Disordered" evidence="5">
    <location>
        <begin position="179"/>
        <end position="233"/>
    </location>
</feature>
<feature type="region of interest" description="Disordered" evidence="5">
    <location>
        <begin position="587"/>
        <end position="708"/>
    </location>
</feature>
<dbReference type="PANTHER" id="PTHR23167">
    <property type="entry name" value="CALPONIN HOMOLOGY DOMAIN-CONTAINING PROTEIN DDB_G0272472-RELATED"/>
    <property type="match status" value="1"/>
</dbReference>
<feature type="compositionally biased region" description="Polar residues" evidence="5">
    <location>
        <begin position="1626"/>
        <end position="1636"/>
    </location>
</feature>
<dbReference type="Proteomes" id="UP000261540">
    <property type="component" value="Unplaced"/>
</dbReference>
<dbReference type="SMART" id="SM00033">
    <property type="entry name" value="CH"/>
    <property type="match status" value="1"/>
</dbReference>
<feature type="region of interest" description="Disordered" evidence="5">
    <location>
        <begin position="1028"/>
        <end position="1113"/>
    </location>
</feature>
<keyword evidence="10" id="KW-1185">Reference proteome</keyword>
<sequence>MTSVWKRLQRVGKKASKFQFVASYQELVVECTKKWQPDKLRVVWTRRNRRICSKLHGWQPGIKNPYRGMVVWPVPENVDITVTLFKDPHADQFEDKAWTFVIENETKGHRKVLASVDVNMKEFASPTLTQTDLTLKLKPLSVKVVEATLKLSLSCVFLREGKATDEDMQSLASLMSVKPTDIGNLDDFNESDEEEDRKPGAGVGTATPPAAPLPPARRSREQESRPPGMMDPSLIESHRQLNTLTEEGVPSPLTVCPTVLEEPTSPMKTTPKPLNISRKEDTPRSSRSAGSISIANQILAPATLSPAPVTMGTASPESLASLPPSYSAVARDPDSFSGWDETVVEEKLVETLPPPWPFFSSEPQAEESYTPTQELPAKINELLVEEKPPSVEGETSCRVTTENEPTIFPPGTSRPSQEEAAEAEKLPLAELEPNLEETSVQVPHLSAQQPATAVIVPDSLCLEVKTSVKEESSLVPKTEASQEPSEGALGGGPECVTLPVKEVMDSDIHATPSSREAKLSSFSQPRISEDDTVLSSQQARGELSVLAKSETAVNEGADDAAWLDTQLSKEALVQAECPIWATLEEKASTQGSEQVSALELDSEQSIPGDVSAEEPAAGSLRGGLEKVTAVFQPAEPGMPFESVVNSEVISRGDGASSPSPPSQPELQSPEVFARDQAAESVLQPPAAEEANKDIATGNPDIFTEFPSASMTDTAYSSLVEPLSQSDQRTSLETSAFVDVELNNEGQEAFATDCPSSPDAERPLWAALEEKALEKEEGSVDTAESRDRGSETMSTTLPTSEGLHEGQEPVPQEVSLDNTYQKVNPFPKVTPPRRSKKKNNLPPLQEVGSNRPDPETTPAKMAPPRRTKGKNSPHLVSQEPGYQDSSTLTPTAASESIPSLHIPASQRFNVGDDLEPPVPTLASGQPENMQVTPQEDLDMEKQDTPVETALESDVSVKSSVVPWPLPAPQSQAQLSEAVLHTAHKCPSSDSKLSKEESLLLARILQMDLEEEPPDAPVAAPRLRKVLRVNPDSLAPPHSPSPSEAEAHLLPVSASDKVAPDTTSKDLKLHQTVPSLRGSPRDVDTGCTKQDSVPVPDMNDSLTDAQANFSAGDRDLVDMSLSETVEDKRSNERDQKSTHDLLFSMAFPQSQSDDSVTLVSSDVIKEATVTEANRMDIGANGNFPSVDSDVLLVSSSNASEGSDGQPALIAPPPAQNKGSFLAGMDWGTSERNRESKIETGVTAVKEEVTPVAGSDGLVLFTVDAAFTAPNDGFEAEQANKRPVTEPDSPHPVAAAPGPVSACPEPSSQSTARQQGSPPTANVVAPHRKRKTTPPPDVPKVVPATVTEVSSLPASSALVTSSQSLLEWCQDITKQYKGVKVTNFSTSWRNGLAFCAILHHFHPDKVDYDQLDPYDIKFNNKKAFDGFANLGISRLMEPSDMVLLTVPDRLIVMTYLCQIRAHFTGQELSVLQIEKNSSQTSYAVGDPKGSTDLDTAARYCVQKLQASGVSLETNGKAAETEREGEGRSNGNLVAPPRSRRVSRPDESGGGAASRPEEKPAQTPQPPPRSHAASRSSFSHVRDADLVKKHRLRHKSESTEEADPAEQQSAPHSTRRASQEQTVAEVKNGSEATAETSQSEVPRVPIEQEHEEHGPEEEHKPGEEDSLRLQDTSQYVLSEIQALESEQNHIDSRAAVVEKRLRRLMETGSDRDEEETLIQEWFTLVNKKNALIRRQDHLQLLQEEQDLERRFDLLTRELRAMMAIEEWQKTQAQQHREQLLLQELVSLVNQRDELVRDMDAKERGALEEDERLERGLEQRRRKYSRKEKCVVQ</sequence>
<comment type="subcellular location">
    <subcellularLocation>
        <location evidence="1">Endosome</location>
    </subcellularLocation>
</comment>
<feature type="domain" description="BMERB" evidence="8">
    <location>
        <begin position="1659"/>
        <end position="1810"/>
    </location>
</feature>
<evidence type="ECO:0000313" key="10">
    <source>
        <dbReference type="Proteomes" id="UP000261540"/>
    </source>
</evidence>
<feature type="compositionally biased region" description="Basic and acidic residues" evidence="5">
    <location>
        <begin position="767"/>
        <end position="789"/>
    </location>
</feature>
<feature type="domain" description="Calponin-homology (CH)" evidence="6">
    <location>
        <begin position="1356"/>
        <end position="1461"/>
    </location>
</feature>
<keyword evidence="4" id="KW-0175">Coiled coil</keyword>
<dbReference type="InterPro" id="IPR036872">
    <property type="entry name" value="CH_dom_sf"/>
</dbReference>
<feature type="compositionally biased region" description="Basic and acidic residues" evidence="5">
    <location>
        <begin position="1642"/>
        <end position="1664"/>
    </location>
</feature>
<dbReference type="GeneTree" id="ENSGT00940000161027"/>
<dbReference type="InterPro" id="IPR001715">
    <property type="entry name" value="CH_dom"/>
</dbReference>
<organism evidence="9 10">
    <name type="scientific">Paramormyrops kingsleyae</name>
    <dbReference type="NCBI Taxonomy" id="1676925"/>
    <lineage>
        <taxon>Eukaryota</taxon>
        <taxon>Metazoa</taxon>
        <taxon>Chordata</taxon>
        <taxon>Craniata</taxon>
        <taxon>Vertebrata</taxon>
        <taxon>Euteleostomi</taxon>
        <taxon>Actinopterygii</taxon>
        <taxon>Neopterygii</taxon>
        <taxon>Teleostei</taxon>
        <taxon>Osteoglossocephala</taxon>
        <taxon>Osteoglossomorpha</taxon>
        <taxon>Osteoglossiformes</taxon>
        <taxon>Mormyridae</taxon>
        <taxon>Paramormyrops</taxon>
    </lineage>
</organism>
<feature type="compositionally biased region" description="Polar residues" evidence="5">
    <location>
        <begin position="361"/>
        <end position="373"/>
    </location>
</feature>
<feature type="region of interest" description="Disordered" evidence="5">
    <location>
        <begin position="386"/>
        <end position="426"/>
    </location>
</feature>
<feature type="region of interest" description="Disordered" evidence="5">
    <location>
        <begin position="354"/>
        <end position="373"/>
    </location>
</feature>
<reference evidence="9" key="2">
    <citation type="submission" date="2025-09" db="UniProtKB">
        <authorList>
            <consortium name="Ensembl"/>
        </authorList>
    </citation>
    <scope>IDENTIFICATION</scope>
</reference>
<evidence type="ECO:0000256" key="4">
    <source>
        <dbReference type="ARBA" id="ARBA00023054"/>
    </source>
</evidence>
<evidence type="ECO:0000256" key="3">
    <source>
        <dbReference type="ARBA" id="ARBA00022753"/>
    </source>
</evidence>
<dbReference type="FunFam" id="1.10.418.10:FF:000023">
    <property type="entry name" value="EH domain-binding protein 1 isoform X1"/>
    <property type="match status" value="1"/>
</dbReference>
<feature type="compositionally biased region" description="Low complexity" evidence="5">
    <location>
        <begin position="1566"/>
        <end position="1575"/>
    </location>
</feature>
<dbReference type="SUPFAM" id="SSF47576">
    <property type="entry name" value="Calponin-homology domain, CH-domain"/>
    <property type="match status" value="1"/>
</dbReference>
<feature type="region of interest" description="Disordered" evidence="5">
    <location>
        <begin position="1194"/>
        <end position="1214"/>
    </location>
</feature>
<dbReference type="PANTHER" id="PTHR23167:SF42">
    <property type="entry name" value="EH DOMAIN-BINDING PROTEIN 1-LIKE PROTEIN 1"/>
    <property type="match status" value="1"/>
</dbReference>
<keyword evidence="3" id="KW-0967">Endosome</keyword>
<protein>
    <recommendedName>
        <fullName evidence="11">EH domain binding protein 1 like 1</fullName>
    </recommendedName>
</protein>
<reference evidence="9" key="1">
    <citation type="submission" date="2025-08" db="UniProtKB">
        <authorList>
            <consortium name="Ensembl"/>
        </authorList>
    </citation>
    <scope>IDENTIFICATION</scope>
</reference>
<evidence type="ECO:0000256" key="5">
    <source>
        <dbReference type="SAM" id="MobiDB-lite"/>
    </source>
</evidence>
<dbReference type="SMART" id="SM01203">
    <property type="entry name" value="DUF3585"/>
    <property type="match status" value="1"/>
</dbReference>
<feature type="compositionally biased region" description="Low complexity" evidence="5">
    <location>
        <begin position="314"/>
        <end position="328"/>
    </location>
</feature>
<evidence type="ECO:0000259" key="6">
    <source>
        <dbReference type="PROSITE" id="PS50021"/>
    </source>
</evidence>
<accession>A0A3B3RKQ9</accession>
<dbReference type="PROSITE" id="PS51848">
    <property type="entry name" value="BMERB"/>
    <property type="match status" value="1"/>
</dbReference>
<feature type="region of interest" description="Disordered" evidence="5">
    <location>
        <begin position="309"/>
        <end position="336"/>
    </location>
</feature>
<dbReference type="GO" id="GO:0005768">
    <property type="term" value="C:endosome"/>
    <property type="evidence" value="ECO:0007669"/>
    <property type="project" value="UniProtKB-SubCell"/>
</dbReference>
<dbReference type="Pfam" id="PF12130">
    <property type="entry name" value="bMERB_dom"/>
    <property type="match status" value="1"/>
</dbReference>
<dbReference type="PROSITE" id="PS50021">
    <property type="entry name" value="CH"/>
    <property type="match status" value="1"/>
</dbReference>
<evidence type="ECO:0008006" key="11">
    <source>
        <dbReference type="Google" id="ProtNLM"/>
    </source>
</evidence>
<feature type="compositionally biased region" description="Polar residues" evidence="5">
    <location>
        <begin position="1098"/>
        <end position="1107"/>
    </location>
</feature>
<name>A0A3B3RKQ9_9TELE</name>
<dbReference type="Pfam" id="PF10358">
    <property type="entry name" value="NT-C2"/>
    <property type="match status" value="1"/>
</dbReference>